<dbReference type="InterPro" id="IPR018958">
    <property type="entry name" value="Knr4/Smi1-like_dom"/>
</dbReference>
<accession>A0ABS1LJG6</accession>
<dbReference type="Pfam" id="PF09346">
    <property type="entry name" value="SMI1_KNR4"/>
    <property type="match status" value="1"/>
</dbReference>
<evidence type="ECO:0000259" key="1">
    <source>
        <dbReference type="Pfam" id="PF09346"/>
    </source>
</evidence>
<dbReference type="EMBL" id="JABBYC010000010">
    <property type="protein sequence ID" value="MBL0886313.1"/>
    <property type="molecule type" value="Genomic_DNA"/>
</dbReference>
<dbReference type="Proteomes" id="UP000675409">
    <property type="component" value="Unassembled WGS sequence"/>
</dbReference>
<name>A0ABS1LJG6_9MICO</name>
<dbReference type="SUPFAM" id="SSF160631">
    <property type="entry name" value="SMI1/KNR4-like"/>
    <property type="match status" value="1"/>
</dbReference>
<evidence type="ECO:0000313" key="3">
    <source>
        <dbReference type="Proteomes" id="UP000675409"/>
    </source>
</evidence>
<gene>
    <name evidence="2" type="ORF">HGK34_08520</name>
</gene>
<reference evidence="2 3" key="1">
    <citation type="journal article" date="2021" name="Arch. Microbiol.">
        <title>Myceligenerans indicum sp. nov., an actinobacterium isolated from mangrove sediment of Sundarbans, India.</title>
        <authorList>
            <person name="Asha K."/>
            <person name="Bhadury P."/>
        </authorList>
    </citation>
    <scope>NUCLEOTIDE SEQUENCE [LARGE SCALE GENOMIC DNA]</scope>
    <source>
        <strain evidence="2 3">I2</strain>
    </source>
</reference>
<proteinExistence type="predicted"/>
<dbReference type="InterPro" id="IPR037883">
    <property type="entry name" value="Knr4/Smi1-like_sf"/>
</dbReference>
<keyword evidence="3" id="KW-1185">Reference proteome</keyword>
<dbReference type="RefSeq" id="WP_201846154.1">
    <property type="nucleotide sequence ID" value="NZ_JABBYC010000010.1"/>
</dbReference>
<organism evidence="2 3">
    <name type="scientific">Myceligenerans indicum</name>
    <dbReference type="NCBI Taxonomy" id="2593663"/>
    <lineage>
        <taxon>Bacteria</taxon>
        <taxon>Bacillati</taxon>
        <taxon>Actinomycetota</taxon>
        <taxon>Actinomycetes</taxon>
        <taxon>Micrococcales</taxon>
        <taxon>Promicromonosporaceae</taxon>
        <taxon>Myceligenerans</taxon>
    </lineage>
</organism>
<evidence type="ECO:0000313" key="2">
    <source>
        <dbReference type="EMBL" id="MBL0886313.1"/>
    </source>
</evidence>
<sequence>MTDHELGLAEERLGVTLPPELRTLYRTVADGFVRCDGWPGFHVVPLDDPERDMPRWRWCSGGRLSLTAARTGPDSHVQALSDPAEWVLFGSADVWNISVDLAPGPRGTVGQIIAWDTADADQPFGAEVWAGSLSQLLQARISSDDLAAGLPRTYATTLPPLFVDTHATSGDDPAGPISADLEVLTVRQRRMSLAGLAGHTRLRTLIAHPGMADGLEAIGTIQSLEFVSLGAAEWHDLLDAGAVPPNLLAARVTAEVAPGRHHDRAHAAEARLRQLWASGAAAP</sequence>
<protein>
    <recommendedName>
        <fullName evidence="1">Knr4/Smi1-like domain-containing protein</fullName>
    </recommendedName>
</protein>
<feature type="domain" description="Knr4/Smi1-like" evidence="1">
    <location>
        <begin position="3"/>
        <end position="122"/>
    </location>
</feature>
<comment type="caution">
    <text evidence="2">The sequence shown here is derived from an EMBL/GenBank/DDBJ whole genome shotgun (WGS) entry which is preliminary data.</text>
</comment>